<dbReference type="InterPro" id="IPR021314">
    <property type="entry name" value="DUF2911"/>
</dbReference>
<name>A0A383C9P3_9ZZZZ</name>
<accession>A0A383C9P3</accession>
<protein>
    <recommendedName>
        <fullName evidence="2">DUF2911 domain-containing protein</fullName>
    </recommendedName>
</protein>
<proteinExistence type="predicted"/>
<gene>
    <name evidence="1" type="ORF">METZ01_LOCUS481776</name>
</gene>
<dbReference type="Pfam" id="PF11138">
    <property type="entry name" value="DUF2911"/>
    <property type="match status" value="1"/>
</dbReference>
<evidence type="ECO:0000313" key="1">
    <source>
        <dbReference type="EMBL" id="SVE28922.1"/>
    </source>
</evidence>
<reference evidence="1" key="1">
    <citation type="submission" date="2018-05" db="EMBL/GenBank/DDBJ databases">
        <authorList>
            <person name="Lanie J.A."/>
            <person name="Ng W.-L."/>
            <person name="Kazmierczak K.M."/>
            <person name="Andrzejewski T.M."/>
            <person name="Davidsen T.M."/>
            <person name="Wayne K.J."/>
            <person name="Tettelin H."/>
            <person name="Glass J.I."/>
            <person name="Rusch D."/>
            <person name="Podicherti R."/>
            <person name="Tsui H.-C.T."/>
            <person name="Winkler M.E."/>
        </authorList>
    </citation>
    <scope>NUCLEOTIDE SEQUENCE</scope>
</reference>
<sequence>MVVNYGQPVWKAEYEDLGLFDKMTKGQVWRMGDNFWSFLDTHVPLKVSGRDIGVGSYYLGVHRSQDGNNWSLAFLDPGAIREARLDASEIGKATVDFMVPMSYSSTDENVESLTITLDYPKEDPTNITLRVVWGKLQLTAPIEVMGID</sequence>
<dbReference type="EMBL" id="UINC01207016">
    <property type="protein sequence ID" value="SVE28922.1"/>
    <property type="molecule type" value="Genomic_DNA"/>
</dbReference>
<evidence type="ECO:0008006" key="2">
    <source>
        <dbReference type="Google" id="ProtNLM"/>
    </source>
</evidence>
<organism evidence="1">
    <name type="scientific">marine metagenome</name>
    <dbReference type="NCBI Taxonomy" id="408172"/>
    <lineage>
        <taxon>unclassified sequences</taxon>
        <taxon>metagenomes</taxon>
        <taxon>ecological metagenomes</taxon>
    </lineage>
</organism>
<dbReference type="AlphaFoldDB" id="A0A383C9P3"/>